<keyword evidence="14" id="KW-0275">Fatty acid biosynthesis</keyword>
<comment type="function">
    <text evidence="16">Catalyzes the last of the four reactions of the long-chain fatty acids elongation cycle. This endoplasmic reticulum-bound enzymatic process, allows the addition of 2 carbons to the chain of long- and very long-chain fatty acids/VLCFAs per cycle. This enzyme reduces the trans-2,3-enoyl-CoA fatty acid intermediate to an acyl-CoA that can be further elongated by entering a new cycle of elongation. Thereby, it participates in the production of VLCFAs of different chain lengths that are involved in multiple biological processes as precursors of membrane lipids and lipid mediators.</text>
</comment>
<accession>A0A060TGG3</accession>
<evidence type="ECO:0000256" key="4">
    <source>
        <dbReference type="ARBA" id="ARBA00012530"/>
    </source>
</evidence>
<dbReference type="GO" id="GO:0102758">
    <property type="term" value="F:very-long-chain enoyl-CoA reductase activity"/>
    <property type="evidence" value="ECO:0007669"/>
    <property type="project" value="UniProtKB-EC"/>
</dbReference>
<keyword evidence="9" id="KW-0521">NADP</keyword>
<comment type="pathway">
    <text evidence="2">Lipid metabolism; fatty acid biosynthesis.</text>
</comment>
<evidence type="ECO:0000256" key="12">
    <source>
        <dbReference type="ARBA" id="ARBA00023098"/>
    </source>
</evidence>
<evidence type="ECO:0000256" key="3">
    <source>
        <dbReference type="ARBA" id="ARBA00007742"/>
    </source>
</evidence>
<evidence type="ECO:0000256" key="16">
    <source>
        <dbReference type="ARBA" id="ARBA00058640"/>
    </source>
</evidence>
<dbReference type="InterPro" id="IPR039357">
    <property type="entry name" value="SRD5A/TECR"/>
</dbReference>
<organism evidence="19">
    <name type="scientific">Blastobotrys adeninivorans</name>
    <name type="common">Yeast</name>
    <name type="synonym">Arxula adeninivorans</name>
    <dbReference type="NCBI Taxonomy" id="409370"/>
    <lineage>
        <taxon>Eukaryota</taxon>
        <taxon>Fungi</taxon>
        <taxon>Dikarya</taxon>
        <taxon>Ascomycota</taxon>
        <taxon>Saccharomycotina</taxon>
        <taxon>Dipodascomycetes</taxon>
        <taxon>Dipodascales</taxon>
        <taxon>Trichomonascaceae</taxon>
        <taxon>Blastobotrys</taxon>
    </lineage>
</organism>
<dbReference type="PANTHER" id="PTHR10556">
    <property type="entry name" value="3-OXO-5-ALPHA-STEROID 4-DEHYDROGENASE"/>
    <property type="match status" value="1"/>
</dbReference>
<evidence type="ECO:0000256" key="17">
    <source>
        <dbReference type="SAM" id="Phobius"/>
    </source>
</evidence>
<evidence type="ECO:0000256" key="14">
    <source>
        <dbReference type="ARBA" id="ARBA00023160"/>
    </source>
</evidence>
<dbReference type="FunFam" id="1.20.120.1630:FF:000010">
    <property type="entry name" value="Steroid alpha reductase family protein"/>
    <property type="match status" value="1"/>
</dbReference>
<sequence>MHVQLKSKGKKPIAKLPASVEVASTETVGRILRTISHDTGLSVHRIRLSIPADRPEAGSKKKRDTVLKPTDVLDRFVAGDDSIVLNVKDLGPQVSWRMVYFVEYLGPLLIHPLLYYYLQRPIYGVRFEHSLDQQLSFIFVMLHFAKREYETLFVHKFSMDTMPLFNLFKNCAHYWFLSGLNFAYFIYAPATYFAPTAGLLKKLAFSRLRPIPFGETGLYALSALWVFAELSNFKTHLTLSKLREGGSRERKIPYGYGFNLVSFPNYFFEYLSFLSIALLTQNWAPFLFLVVGTAQMYIWAVKKHRRYRKDFPNYPRNRKAMFPFLF</sequence>
<dbReference type="GO" id="GO:0042761">
    <property type="term" value="P:very long-chain fatty acid biosynthetic process"/>
    <property type="evidence" value="ECO:0007669"/>
    <property type="project" value="TreeGrafter"/>
</dbReference>
<dbReference type="AlphaFoldDB" id="A0A060TGG3"/>
<dbReference type="EC" id="1.3.1.93" evidence="4"/>
<keyword evidence="12" id="KW-0443">Lipid metabolism</keyword>
<protein>
    <recommendedName>
        <fullName evidence="4">very-long-chain enoyl-CoA reductase</fullName>
        <ecNumber evidence="4">1.3.1.93</ecNumber>
    </recommendedName>
</protein>
<keyword evidence="13 17" id="KW-0472">Membrane</keyword>
<gene>
    <name evidence="19" type="ORF">GNLVRS02_ARAD1D30294g</name>
</gene>
<dbReference type="PANTHER" id="PTHR10556:SF28">
    <property type="entry name" value="VERY-LONG-CHAIN ENOYL-COA REDUCTASE"/>
    <property type="match status" value="1"/>
</dbReference>
<evidence type="ECO:0000256" key="7">
    <source>
        <dbReference type="ARBA" id="ARBA00022824"/>
    </source>
</evidence>
<proteinExistence type="inferred from homology"/>
<keyword evidence="7" id="KW-0256">Endoplasmic reticulum</keyword>
<feature type="transmembrane region" description="Helical" evidence="17">
    <location>
        <begin position="213"/>
        <end position="233"/>
    </location>
</feature>
<keyword evidence="6 17" id="KW-0812">Transmembrane</keyword>
<comment type="catalytic activity">
    <reaction evidence="15">
        <text>a very-long-chain 2,3-saturated fatty acyl-CoA + NADP(+) = a very-long-chain (2E)-enoyl-CoA + NADPH + H(+)</text>
        <dbReference type="Rhea" id="RHEA:14473"/>
        <dbReference type="ChEBI" id="CHEBI:15378"/>
        <dbReference type="ChEBI" id="CHEBI:57783"/>
        <dbReference type="ChEBI" id="CHEBI:58349"/>
        <dbReference type="ChEBI" id="CHEBI:83724"/>
        <dbReference type="ChEBI" id="CHEBI:83728"/>
        <dbReference type="EC" id="1.3.1.93"/>
    </reaction>
</comment>
<evidence type="ECO:0000256" key="8">
    <source>
        <dbReference type="ARBA" id="ARBA00022832"/>
    </source>
</evidence>
<keyword evidence="5" id="KW-0444">Lipid biosynthesis</keyword>
<feature type="transmembrane region" description="Helical" evidence="17">
    <location>
        <begin position="254"/>
        <end position="277"/>
    </location>
</feature>
<reference evidence="19" key="2">
    <citation type="submission" date="2014-06" db="EMBL/GenBank/DDBJ databases">
        <title>The complete genome of Blastobotrys (Arxula) adeninivorans LS3 - a yeast of biotechnological interest.</title>
        <authorList>
            <person name="Kunze G."/>
            <person name="Gaillardin C."/>
            <person name="Czernicka M."/>
            <person name="Durrens P."/>
            <person name="Martin T."/>
            <person name="Boer E."/>
            <person name="Gabaldon T."/>
            <person name="Cruz J."/>
            <person name="Talla E."/>
            <person name="Marck C."/>
            <person name="Goffeau A."/>
            <person name="Barbe V."/>
            <person name="Baret P."/>
            <person name="Baronian K."/>
            <person name="Beier S."/>
            <person name="Bleykasten C."/>
            <person name="Bode R."/>
            <person name="Casaregola S."/>
            <person name="Despons L."/>
            <person name="Fairhead C."/>
            <person name="Giersberg M."/>
            <person name="Gierski P."/>
            <person name="Hahnel U."/>
            <person name="Hartmann A."/>
            <person name="Jankowska D."/>
            <person name="Jubin C."/>
            <person name="Jung P."/>
            <person name="Lafontaine I."/>
            <person name="Leh-Louis V."/>
            <person name="Lemaire M."/>
            <person name="Marcet-Houben M."/>
            <person name="Mascher M."/>
            <person name="Morel G."/>
            <person name="Richard G.-F."/>
            <person name="Riechen J."/>
            <person name="Sacerdot C."/>
            <person name="Sarkar A."/>
            <person name="Savel G."/>
            <person name="Schacherer J."/>
            <person name="Sherman D."/>
            <person name="Straub M.-L."/>
            <person name="Stein N."/>
            <person name="Thierry A."/>
            <person name="Trautwein-Schult A."/>
            <person name="Westhof E."/>
            <person name="Worch S."/>
            <person name="Dujon B."/>
            <person name="Souciet J.-L."/>
            <person name="Wincker P."/>
            <person name="Scholz U."/>
            <person name="Neuveglise N."/>
        </authorList>
    </citation>
    <scope>NUCLEOTIDE SEQUENCE</scope>
    <source>
        <strain evidence="19">LS3</strain>
    </source>
</reference>
<evidence type="ECO:0000256" key="6">
    <source>
        <dbReference type="ARBA" id="ARBA00022692"/>
    </source>
</evidence>
<dbReference type="Gene3D" id="1.20.120.1630">
    <property type="match status" value="1"/>
</dbReference>
<feature type="domain" description="3-oxo-5-alpha-steroid 4-dehydrogenase C-terminal" evidence="18">
    <location>
        <begin position="161"/>
        <end position="326"/>
    </location>
</feature>
<dbReference type="PhylomeDB" id="A0A060TGG3"/>
<dbReference type="EMBL" id="HG937694">
    <property type="protein sequence ID" value="CDP38241.1"/>
    <property type="molecule type" value="Genomic_DNA"/>
</dbReference>
<evidence type="ECO:0000313" key="19">
    <source>
        <dbReference type="EMBL" id="CDP38241.1"/>
    </source>
</evidence>
<keyword evidence="11" id="KW-0560">Oxidoreductase</keyword>
<keyword evidence="10 17" id="KW-1133">Transmembrane helix</keyword>
<dbReference type="Pfam" id="PF02544">
    <property type="entry name" value="Steroid_dh"/>
    <property type="match status" value="1"/>
</dbReference>
<comment type="similarity">
    <text evidence="3">Belongs to the steroid 5-alpha reductase family.</text>
</comment>
<evidence type="ECO:0000256" key="15">
    <source>
        <dbReference type="ARBA" id="ARBA00051495"/>
    </source>
</evidence>
<evidence type="ECO:0000256" key="9">
    <source>
        <dbReference type="ARBA" id="ARBA00022857"/>
    </source>
</evidence>
<dbReference type="PROSITE" id="PS50244">
    <property type="entry name" value="S5A_REDUCTASE"/>
    <property type="match status" value="1"/>
</dbReference>
<evidence type="ECO:0000256" key="2">
    <source>
        <dbReference type="ARBA" id="ARBA00005194"/>
    </source>
</evidence>
<reference evidence="19" key="1">
    <citation type="submission" date="2014-02" db="EMBL/GenBank/DDBJ databases">
        <authorList>
            <person name="Genoscope - CEA"/>
        </authorList>
    </citation>
    <scope>NUCLEOTIDE SEQUENCE</scope>
    <source>
        <strain evidence="19">LS3</strain>
    </source>
</reference>
<evidence type="ECO:0000256" key="10">
    <source>
        <dbReference type="ARBA" id="ARBA00022989"/>
    </source>
</evidence>
<evidence type="ECO:0000256" key="1">
    <source>
        <dbReference type="ARBA" id="ARBA00004477"/>
    </source>
</evidence>
<evidence type="ECO:0000256" key="13">
    <source>
        <dbReference type="ARBA" id="ARBA00023136"/>
    </source>
</evidence>
<feature type="transmembrane region" description="Helical" evidence="17">
    <location>
        <begin position="283"/>
        <end position="301"/>
    </location>
</feature>
<name>A0A060TGG3_BLAAD</name>
<evidence type="ECO:0000256" key="5">
    <source>
        <dbReference type="ARBA" id="ARBA00022516"/>
    </source>
</evidence>
<feature type="transmembrane region" description="Helical" evidence="17">
    <location>
        <begin position="172"/>
        <end position="193"/>
    </location>
</feature>
<evidence type="ECO:0000256" key="11">
    <source>
        <dbReference type="ARBA" id="ARBA00023002"/>
    </source>
</evidence>
<dbReference type="InterPro" id="IPR001104">
    <property type="entry name" value="3-oxo-5_a-steroid_4-DH_C"/>
</dbReference>
<dbReference type="GO" id="GO:0005789">
    <property type="term" value="C:endoplasmic reticulum membrane"/>
    <property type="evidence" value="ECO:0007669"/>
    <property type="project" value="UniProtKB-SubCell"/>
</dbReference>
<evidence type="ECO:0000259" key="18">
    <source>
        <dbReference type="Pfam" id="PF02544"/>
    </source>
</evidence>
<keyword evidence="8" id="KW-0276">Fatty acid metabolism</keyword>
<comment type="subcellular location">
    <subcellularLocation>
        <location evidence="1">Endoplasmic reticulum membrane</location>
        <topology evidence="1">Multi-pass membrane protein</topology>
    </subcellularLocation>
</comment>